<protein>
    <recommendedName>
        <fullName evidence="4">Bacteriocin-protection protein</fullName>
    </recommendedName>
</protein>
<evidence type="ECO:0000313" key="2">
    <source>
        <dbReference type="EMBL" id="GIJ06129.1"/>
    </source>
</evidence>
<feature type="region of interest" description="Disordered" evidence="1">
    <location>
        <begin position="40"/>
        <end position="59"/>
    </location>
</feature>
<sequence length="123" mass="13433">MRFTPRRPGSVWSPADVATVRRLTAAGLMTPAGLAAFARRRPEPAAVRSAEQEPPSLTPSQLALLEGDAEAWAWFSAQPPSYRRAAARWVNSARRDTIRESRLARLIESAAAGTTIPPLTRRS</sequence>
<dbReference type="Pfam" id="PF13376">
    <property type="entry name" value="OmdA"/>
    <property type="match status" value="1"/>
</dbReference>
<dbReference type="Proteomes" id="UP000652013">
    <property type="component" value="Unassembled WGS sequence"/>
</dbReference>
<reference evidence="2" key="1">
    <citation type="submission" date="2021-01" db="EMBL/GenBank/DDBJ databases">
        <title>Whole genome shotgun sequence of Spirilliplanes yamanashiensis NBRC 15828.</title>
        <authorList>
            <person name="Komaki H."/>
            <person name="Tamura T."/>
        </authorList>
    </citation>
    <scope>NUCLEOTIDE SEQUENCE</scope>
    <source>
        <strain evidence="2">NBRC 15828</strain>
    </source>
</reference>
<gene>
    <name evidence="2" type="ORF">Sya03_54810</name>
</gene>
<name>A0A8J3YDW4_9ACTN</name>
<accession>A0A8J3YDW4</accession>
<evidence type="ECO:0000313" key="3">
    <source>
        <dbReference type="Proteomes" id="UP000652013"/>
    </source>
</evidence>
<evidence type="ECO:0000256" key="1">
    <source>
        <dbReference type="SAM" id="MobiDB-lite"/>
    </source>
</evidence>
<dbReference type="RefSeq" id="WP_239107890.1">
    <property type="nucleotide sequence ID" value="NZ_BAAAGJ010000014.1"/>
</dbReference>
<dbReference type="EMBL" id="BOOY01000038">
    <property type="protein sequence ID" value="GIJ06129.1"/>
    <property type="molecule type" value="Genomic_DNA"/>
</dbReference>
<keyword evidence="3" id="KW-1185">Reference proteome</keyword>
<organism evidence="2 3">
    <name type="scientific">Spirilliplanes yamanashiensis</name>
    <dbReference type="NCBI Taxonomy" id="42233"/>
    <lineage>
        <taxon>Bacteria</taxon>
        <taxon>Bacillati</taxon>
        <taxon>Actinomycetota</taxon>
        <taxon>Actinomycetes</taxon>
        <taxon>Micromonosporales</taxon>
        <taxon>Micromonosporaceae</taxon>
        <taxon>Spirilliplanes</taxon>
    </lineage>
</organism>
<proteinExistence type="predicted"/>
<evidence type="ECO:0008006" key="4">
    <source>
        <dbReference type="Google" id="ProtNLM"/>
    </source>
</evidence>
<dbReference type="AlphaFoldDB" id="A0A8J3YDW4"/>
<comment type="caution">
    <text evidence="2">The sequence shown here is derived from an EMBL/GenBank/DDBJ whole genome shotgun (WGS) entry which is preliminary data.</text>
</comment>